<accession>V2WUZ6</accession>
<dbReference type="Proteomes" id="UP000017559">
    <property type="component" value="Unassembled WGS sequence"/>
</dbReference>
<dbReference type="OrthoDB" id="10479720at2759"/>
<dbReference type="AlphaFoldDB" id="V2WUZ6"/>
<comment type="caution">
    <text evidence="1">The sequence shown here is derived from an EMBL/GenBank/DDBJ whole genome shotgun (WGS) entry which is preliminary data.</text>
</comment>
<name>V2WUZ6_MONRO</name>
<dbReference type="KEGG" id="mrr:Moror_10165"/>
<evidence type="ECO:0000313" key="1">
    <source>
        <dbReference type="EMBL" id="ESK84376.1"/>
    </source>
</evidence>
<sequence length="292" mass="35220">MSRISQVYRWYSSRCMRADYSPSLRLLPPYLVKTKNTTFRTIKSSPRKPSRELKGLNISRLSSIQVTNIYLGTKFIHLRGTQNQDTIRRYARSLARRQGRSIKTFLKNDAERERLRKQDSPLEQPLKRIPLKPITVDQLQYLNDRLFVDFYSYIWNCYITDRVNVMYNKLVKTFPKALPLMPYDRHSVFTHKKDIRKALYHMLTQQYNLERCPDQWELFDTMFRPIPQAVYEGLDLPDVNILAHRLRYELMSVEERFWHLYDSAPEDWQQEITDAYKMGRMWYLLKKKPAFL</sequence>
<reference evidence="1 2" key="1">
    <citation type="journal article" date="2014" name="BMC Genomics">
        <title>Genome and secretome analysis of the hemibiotrophic fungal pathogen, Moniliophthora roreri, which causes frosty pod rot disease of cacao: mechanisms of the biotrophic and necrotrophic phases.</title>
        <authorList>
            <person name="Meinhardt L.W."/>
            <person name="Costa G.G.L."/>
            <person name="Thomazella D.P.T."/>
            <person name="Teixeira P.J.P.L."/>
            <person name="Carazzolle M.F."/>
            <person name="Schuster S.C."/>
            <person name="Carlson J.E."/>
            <person name="Guiltinan M.J."/>
            <person name="Mieczkowski P."/>
            <person name="Farmer A."/>
            <person name="Ramaraj T."/>
            <person name="Crozier J."/>
            <person name="Davis R.E."/>
            <person name="Shao J."/>
            <person name="Melnick R.L."/>
            <person name="Pereira G.A.G."/>
            <person name="Bailey B.A."/>
        </authorList>
    </citation>
    <scope>NUCLEOTIDE SEQUENCE [LARGE SCALE GENOMIC DNA]</scope>
    <source>
        <strain evidence="1 2">MCA 2997</strain>
    </source>
</reference>
<keyword evidence="2" id="KW-1185">Reference proteome</keyword>
<gene>
    <name evidence="1" type="ORF">Moror_10165</name>
</gene>
<dbReference type="EMBL" id="AWSO01001309">
    <property type="protein sequence ID" value="ESK84376.1"/>
    <property type="molecule type" value="Genomic_DNA"/>
</dbReference>
<organism evidence="1 2">
    <name type="scientific">Moniliophthora roreri (strain MCA 2997)</name>
    <name type="common">Cocoa frosty pod rot fungus</name>
    <name type="synonym">Crinipellis roreri</name>
    <dbReference type="NCBI Taxonomy" id="1381753"/>
    <lineage>
        <taxon>Eukaryota</taxon>
        <taxon>Fungi</taxon>
        <taxon>Dikarya</taxon>
        <taxon>Basidiomycota</taxon>
        <taxon>Agaricomycotina</taxon>
        <taxon>Agaricomycetes</taxon>
        <taxon>Agaricomycetidae</taxon>
        <taxon>Agaricales</taxon>
        <taxon>Marasmiineae</taxon>
        <taxon>Marasmiaceae</taxon>
        <taxon>Moniliophthora</taxon>
    </lineage>
</organism>
<protein>
    <submittedName>
        <fullName evidence="1">Uncharacterized protein</fullName>
    </submittedName>
</protein>
<proteinExistence type="predicted"/>
<evidence type="ECO:0000313" key="2">
    <source>
        <dbReference type="Proteomes" id="UP000017559"/>
    </source>
</evidence>
<dbReference type="HOGENOM" id="CLU_953436_0_0_1"/>